<feature type="transmembrane region" description="Helical" evidence="2">
    <location>
        <begin position="39"/>
        <end position="64"/>
    </location>
</feature>
<proteinExistence type="predicted"/>
<feature type="transmembrane region" description="Helical" evidence="2">
    <location>
        <begin position="76"/>
        <end position="96"/>
    </location>
</feature>
<keyword evidence="2" id="KW-0472">Membrane</keyword>
<comment type="caution">
    <text evidence="3">The sequence shown here is derived from an EMBL/GenBank/DDBJ whole genome shotgun (WGS) entry which is preliminary data.</text>
</comment>
<reference evidence="3 4" key="1">
    <citation type="journal article" date="2019" name="New Phytol.">
        <title>Comparative genomics reveals unique wood-decay strategies and fruiting body development in the Schizophyllaceae.</title>
        <authorList>
            <person name="Almasi E."/>
            <person name="Sahu N."/>
            <person name="Krizsan K."/>
            <person name="Balint B."/>
            <person name="Kovacs G.M."/>
            <person name="Kiss B."/>
            <person name="Cseklye J."/>
            <person name="Drula E."/>
            <person name="Henrissat B."/>
            <person name="Nagy I."/>
            <person name="Chovatia M."/>
            <person name="Adam C."/>
            <person name="LaButti K."/>
            <person name="Lipzen A."/>
            <person name="Riley R."/>
            <person name="Grigoriev I.V."/>
            <person name="Nagy L.G."/>
        </authorList>
    </citation>
    <scope>NUCLEOTIDE SEQUENCE [LARGE SCALE GENOMIC DNA]</scope>
    <source>
        <strain evidence="3 4">NL-1724</strain>
    </source>
</reference>
<protein>
    <recommendedName>
        <fullName evidence="5">MARVEL domain-containing protein</fullName>
    </recommendedName>
</protein>
<evidence type="ECO:0008006" key="5">
    <source>
        <dbReference type="Google" id="ProtNLM"/>
    </source>
</evidence>
<dbReference type="AlphaFoldDB" id="A0A550CUU6"/>
<name>A0A550CUU6_9AGAR</name>
<evidence type="ECO:0000313" key="3">
    <source>
        <dbReference type="EMBL" id="TRM68561.1"/>
    </source>
</evidence>
<dbReference type="Proteomes" id="UP000320762">
    <property type="component" value="Unassembled WGS sequence"/>
</dbReference>
<dbReference type="EMBL" id="VDMD01000002">
    <property type="protein sequence ID" value="TRM68561.1"/>
    <property type="molecule type" value="Genomic_DNA"/>
</dbReference>
<keyword evidence="2" id="KW-1133">Transmembrane helix</keyword>
<evidence type="ECO:0000256" key="1">
    <source>
        <dbReference type="SAM" id="MobiDB-lite"/>
    </source>
</evidence>
<organism evidence="3 4">
    <name type="scientific">Schizophyllum amplum</name>
    <dbReference type="NCBI Taxonomy" id="97359"/>
    <lineage>
        <taxon>Eukaryota</taxon>
        <taxon>Fungi</taxon>
        <taxon>Dikarya</taxon>
        <taxon>Basidiomycota</taxon>
        <taxon>Agaricomycotina</taxon>
        <taxon>Agaricomycetes</taxon>
        <taxon>Agaricomycetidae</taxon>
        <taxon>Agaricales</taxon>
        <taxon>Schizophyllaceae</taxon>
        <taxon>Schizophyllum</taxon>
    </lineage>
</organism>
<feature type="compositionally biased region" description="Low complexity" evidence="1">
    <location>
        <begin position="226"/>
        <end position="240"/>
    </location>
</feature>
<feature type="transmembrane region" description="Helical" evidence="2">
    <location>
        <begin position="147"/>
        <end position="165"/>
    </location>
</feature>
<keyword evidence="2" id="KW-0812">Transmembrane</keyword>
<gene>
    <name evidence="3" type="ORF">BD626DRAFT_118291</name>
</gene>
<feature type="compositionally biased region" description="Low complexity" evidence="1">
    <location>
        <begin position="200"/>
        <end position="209"/>
    </location>
</feature>
<dbReference type="OrthoDB" id="3364107at2759"/>
<evidence type="ECO:0000256" key="2">
    <source>
        <dbReference type="SAM" id="Phobius"/>
    </source>
</evidence>
<feature type="transmembrane region" description="Helical" evidence="2">
    <location>
        <begin position="7"/>
        <end position="27"/>
    </location>
</feature>
<accession>A0A550CUU6</accession>
<dbReference type="STRING" id="97359.A0A550CUU6"/>
<keyword evidence="4" id="KW-1185">Reference proteome</keyword>
<sequence>MAWLPLLRLTVLSTSVLFSIIVIGLAGNLIHFTTYWWGYYYVFSALSLATAVLTLITLPVMIAVDFMRTGAFTSKIVVELVWLFFLWVLWIASAGMSASAASTEVSGGCNYIDSTGLIQSPLSHAHCSSGDLNTACREISAITAFDFIIWFLLSAYMISLLVIAIRGHQNGAPVWSSSVKEHSAGAGVPSEKQTYPTTTYVPAATQPPAGGHPYNTPQPAQGTYTGGAPAQYPPQGAAQV</sequence>
<feature type="region of interest" description="Disordered" evidence="1">
    <location>
        <begin position="200"/>
        <end position="240"/>
    </location>
</feature>
<evidence type="ECO:0000313" key="4">
    <source>
        <dbReference type="Proteomes" id="UP000320762"/>
    </source>
</evidence>